<feature type="region of interest" description="Disordered" evidence="1">
    <location>
        <begin position="725"/>
        <end position="752"/>
    </location>
</feature>
<reference evidence="2" key="1">
    <citation type="journal article" date="2022" name="bioRxiv">
        <title>Genomics of Preaxostyla Flagellates Illuminates Evolutionary Transitions and the Path Towards Mitochondrial Loss.</title>
        <authorList>
            <person name="Novak L.V.F."/>
            <person name="Treitli S.C."/>
            <person name="Pyrih J."/>
            <person name="Halakuc P."/>
            <person name="Pipaliya S.V."/>
            <person name="Vacek V."/>
            <person name="Brzon O."/>
            <person name="Soukal P."/>
            <person name="Eme L."/>
            <person name="Dacks J.B."/>
            <person name="Karnkowska A."/>
            <person name="Elias M."/>
            <person name="Hampl V."/>
        </authorList>
    </citation>
    <scope>NUCLEOTIDE SEQUENCE</scope>
    <source>
        <strain evidence="2">RCP-MX</strain>
    </source>
</reference>
<evidence type="ECO:0000313" key="2">
    <source>
        <dbReference type="EMBL" id="KAJ4460692.1"/>
    </source>
</evidence>
<dbReference type="InterPro" id="IPR032675">
    <property type="entry name" value="LRR_dom_sf"/>
</dbReference>
<protein>
    <recommendedName>
        <fullName evidence="4">F-box domain-containing protein</fullName>
    </recommendedName>
</protein>
<evidence type="ECO:0008006" key="4">
    <source>
        <dbReference type="Google" id="ProtNLM"/>
    </source>
</evidence>
<evidence type="ECO:0000256" key="1">
    <source>
        <dbReference type="SAM" id="MobiDB-lite"/>
    </source>
</evidence>
<dbReference type="PANTHER" id="PTHR38926">
    <property type="entry name" value="F-BOX DOMAIN CONTAINING PROTEIN, EXPRESSED"/>
    <property type="match status" value="1"/>
</dbReference>
<comment type="caution">
    <text evidence="2">The sequence shown here is derived from an EMBL/GenBank/DDBJ whole genome shotgun (WGS) entry which is preliminary data.</text>
</comment>
<organism evidence="2 3">
    <name type="scientific">Paratrimastix pyriformis</name>
    <dbReference type="NCBI Taxonomy" id="342808"/>
    <lineage>
        <taxon>Eukaryota</taxon>
        <taxon>Metamonada</taxon>
        <taxon>Preaxostyla</taxon>
        <taxon>Paratrimastigidae</taxon>
        <taxon>Paratrimastix</taxon>
    </lineage>
</organism>
<name>A0ABQ8UND6_9EUKA</name>
<gene>
    <name evidence="2" type="ORF">PAPYR_2917</name>
</gene>
<dbReference type="Gene3D" id="3.80.10.10">
    <property type="entry name" value="Ribonuclease Inhibitor"/>
    <property type="match status" value="2"/>
</dbReference>
<evidence type="ECO:0000313" key="3">
    <source>
        <dbReference type="Proteomes" id="UP001141327"/>
    </source>
</evidence>
<dbReference type="EMBL" id="JAPMOS010000011">
    <property type="protein sequence ID" value="KAJ4460692.1"/>
    <property type="molecule type" value="Genomic_DNA"/>
</dbReference>
<dbReference type="SUPFAM" id="SSF52047">
    <property type="entry name" value="RNI-like"/>
    <property type="match status" value="1"/>
</dbReference>
<keyword evidence="3" id="KW-1185">Reference proteome</keyword>
<dbReference type="Proteomes" id="UP001141327">
    <property type="component" value="Unassembled WGS sequence"/>
</dbReference>
<feature type="compositionally biased region" description="Acidic residues" evidence="1">
    <location>
        <begin position="729"/>
        <end position="743"/>
    </location>
</feature>
<proteinExistence type="predicted"/>
<sequence>MEPQFNSLFGPLPQDILLLIVENCESPDSLGTYLSLIGTNHHIRAMLRGTLRSISFSDPVKEEEYELGIRMGWNLGKTFSIPAEKMALLLGPCKYLQDLTLGVPIAQCGREEAKYCPWVDAAFNDHPNIRTLRLTNEFCRSLSLGALDRIFSHMPHLEELRVRTSAHTRRWGEALFETLAHYCPRLRTLAYQNPVIGSNPCALQACRELRSLSLEYPDPSREKRMGLGRDGWLSRDLPSDPQLEGVLSQLPRLETLSTPDLGVVHAHPDLVIRIDVPAWLQRRSLDKSYPAYPRLAKLRMQYFGTSCLPLVVGVAPHLRVFRANLQPRLDLDGLLAALRSAPHLAEVLLQSYPSVSFRGLPELWARLERFTMDSQNDMQAPGSALVVRSERLAALTLSVRADLTQITVECPSLVHLLLPSTPSGTRVEMRCPRLRRLHPHPTQRLVALCPMTALQTLGLRYHQEGPIAWMDDLGAFPGVEQLTCATLKGPRWTQWLAATPVARLGATLNAHKAFMPDRCSVALSPALRELYLTLDSPPAVQLSVCSPTLTTLCLYASEVKLALRCPALRSLGTDAQSVVIEGPSVPPLEWLRWRGQTSSRKAVNELEQLLAQVGPTLTFLIDPDCRVEWVRLRPRVEALPRLEALEITVPKGPAFSFSSATLRRLAVWGHQCARIEVHCPTLEVLVLYDATEETELLIDEAPYLFRLEGNRAAFRQIEAAFPGVVVPQDESDDESDGSGDTSDEVFNGDPFD</sequence>
<dbReference type="PANTHER" id="PTHR38926:SF5">
    <property type="entry name" value="F-BOX AND LEUCINE-RICH REPEAT PROTEIN 6"/>
    <property type="match status" value="1"/>
</dbReference>
<accession>A0ABQ8UND6</accession>